<dbReference type="OrthoDB" id="4708870at2759"/>
<gene>
    <name evidence="2" type="ORF">EJ05DRAFT_479954</name>
</gene>
<dbReference type="EMBL" id="ML996582">
    <property type="protein sequence ID" value="KAF2753929.1"/>
    <property type="molecule type" value="Genomic_DNA"/>
</dbReference>
<organism evidence="2 3">
    <name type="scientific">Pseudovirgaria hyperparasitica</name>
    <dbReference type="NCBI Taxonomy" id="470096"/>
    <lineage>
        <taxon>Eukaryota</taxon>
        <taxon>Fungi</taxon>
        <taxon>Dikarya</taxon>
        <taxon>Ascomycota</taxon>
        <taxon>Pezizomycotina</taxon>
        <taxon>Dothideomycetes</taxon>
        <taxon>Dothideomycetes incertae sedis</taxon>
        <taxon>Acrospermales</taxon>
        <taxon>Acrospermaceae</taxon>
        <taxon>Pseudovirgaria</taxon>
    </lineage>
</organism>
<name>A0A6A6VVN9_9PEZI</name>
<evidence type="ECO:0000313" key="3">
    <source>
        <dbReference type="Proteomes" id="UP000799437"/>
    </source>
</evidence>
<proteinExistence type="predicted"/>
<dbReference type="Proteomes" id="UP000799437">
    <property type="component" value="Unassembled WGS sequence"/>
</dbReference>
<keyword evidence="3" id="KW-1185">Reference proteome</keyword>
<sequence>MGGQLFCSGPNALNVPRLAPDLYQKLKAQYTDLLRQYYSKVTTPVEAPGKASHGDIDMMVASPLHDLAPPTLAAILDAARHSTSGPTTSFAVPHPEDPTGHVQLDVHVCVPEHLAWEAFEHSYGDLWQIIGVCIRPLGLTTTNKGFFLRIPELEHTDRKGSLIFLTEEPSEALQFLGLDAAAYETGFATEEDLFAWIVDAGFFGVEELSTRDNAKDRQRRAKREMFVRFVDEFVGARMGQLRVSPGPEWTRDAVLARGLERFGRREEYDTKMAGFFKHEKEKAFWAKAARMVPVDEGEKLNLVMRGLKRWVSFEQDEAVINAEADMSDDPVSKWANAIDDIGEEKLLAWIEDNWEEVRTKEKSRVKRAKMERAEVRGLTRSGEVKSED</sequence>
<accession>A0A6A6VVN9</accession>
<feature type="region of interest" description="Disordered" evidence="1">
    <location>
        <begin position="361"/>
        <end position="388"/>
    </location>
</feature>
<dbReference type="AlphaFoldDB" id="A0A6A6VVN9"/>
<dbReference type="RefSeq" id="XP_033596380.1">
    <property type="nucleotide sequence ID" value="XM_033744777.1"/>
</dbReference>
<evidence type="ECO:0000256" key="1">
    <source>
        <dbReference type="SAM" id="MobiDB-lite"/>
    </source>
</evidence>
<protein>
    <submittedName>
        <fullName evidence="2">Uncharacterized protein</fullName>
    </submittedName>
</protein>
<evidence type="ECO:0000313" key="2">
    <source>
        <dbReference type="EMBL" id="KAF2753929.1"/>
    </source>
</evidence>
<reference evidence="2" key="1">
    <citation type="journal article" date="2020" name="Stud. Mycol.">
        <title>101 Dothideomycetes genomes: a test case for predicting lifestyles and emergence of pathogens.</title>
        <authorList>
            <person name="Haridas S."/>
            <person name="Albert R."/>
            <person name="Binder M."/>
            <person name="Bloem J."/>
            <person name="Labutti K."/>
            <person name="Salamov A."/>
            <person name="Andreopoulos B."/>
            <person name="Baker S."/>
            <person name="Barry K."/>
            <person name="Bills G."/>
            <person name="Bluhm B."/>
            <person name="Cannon C."/>
            <person name="Castanera R."/>
            <person name="Culley D."/>
            <person name="Daum C."/>
            <person name="Ezra D."/>
            <person name="Gonzalez J."/>
            <person name="Henrissat B."/>
            <person name="Kuo A."/>
            <person name="Liang C."/>
            <person name="Lipzen A."/>
            <person name="Lutzoni F."/>
            <person name="Magnuson J."/>
            <person name="Mondo S."/>
            <person name="Nolan M."/>
            <person name="Ohm R."/>
            <person name="Pangilinan J."/>
            <person name="Park H.-J."/>
            <person name="Ramirez L."/>
            <person name="Alfaro M."/>
            <person name="Sun H."/>
            <person name="Tritt A."/>
            <person name="Yoshinaga Y."/>
            <person name="Zwiers L.-H."/>
            <person name="Turgeon B."/>
            <person name="Goodwin S."/>
            <person name="Spatafora J."/>
            <person name="Crous P."/>
            <person name="Grigoriev I."/>
        </authorList>
    </citation>
    <scope>NUCLEOTIDE SEQUENCE</scope>
    <source>
        <strain evidence="2">CBS 121739</strain>
    </source>
</reference>
<dbReference type="GeneID" id="54485831"/>